<evidence type="ECO:0000256" key="10">
    <source>
        <dbReference type="SAM" id="SignalP"/>
    </source>
</evidence>
<feature type="transmembrane region" description="Helical" evidence="9">
    <location>
        <begin position="355"/>
        <end position="377"/>
    </location>
</feature>
<keyword evidence="5 9" id="KW-0812">Transmembrane</keyword>
<gene>
    <name evidence="12" type="primary">PIGU</name>
</gene>
<dbReference type="GeneID" id="116952071"/>
<dbReference type="GO" id="GO:0042765">
    <property type="term" value="C:GPI-anchor transamidase complex"/>
    <property type="evidence" value="ECO:0007669"/>
    <property type="project" value="InterPro"/>
</dbReference>
<feature type="transmembrane region" description="Helical" evidence="9">
    <location>
        <begin position="259"/>
        <end position="279"/>
    </location>
</feature>
<dbReference type="PANTHER" id="PTHR13121:SF0">
    <property type="entry name" value="PHOSPHATIDYLINOSITOL GLYCAN ANCHOR BIOSYNTHESIS CLASS U PROTEIN"/>
    <property type="match status" value="1"/>
</dbReference>
<feature type="transmembrane region" description="Helical" evidence="9">
    <location>
        <begin position="222"/>
        <end position="247"/>
    </location>
</feature>
<evidence type="ECO:0000256" key="1">
    <source>
        <dbReference type="ARBA" id="ARBA00004477"/>
    </source>
</evidence>
<comment type="subcellular location">
    <subcellularLocation>
        <location evidence="1">Endoplasmic reticulum membrane</location>
        <topology evidence="1">Multi-pass membrane protein</topology>
    </subcellularLocation>
</comment>
<dbReference type="InterPro" id="IPR009600">
    <property type="entry name" value="PIG-U"/>
</dbReference>
<comment type="pathway">
    <text evidence="2">Glycolipid biosynthesis; glycosylphosphatidylinositol-anchor biosynthesis.</text>
</comment>
<dbReference type="Pfam" id="PF06728">
    <property type="entry name" value="PIG-U"/>
    <property type="match status" value="1"/>
</dbReference>
<evidence type="ECO:0000256" key="6">
    <source>
        <dbReference type="ARBA" id="ARBA00022824"/>
    </source>
</evidence>
<comment type="similarity">
    <text evidence="3">Belongs to the PIGU family.</text>
</comment>
<evidence type="ECO:0000256" key="2">
    <source>
        <dbReference type="ARBA" id="ARBA00004687"/>
    </source>
</evidence>
<dbReference type="PANTHER" id="PTHR13121">
    <property type="entry name" value="GPI TRANSAMIDASE COMPONENT PIG-U"/>
    <property type="match status" value="1"/>
</dbReference>
<evidence type="ECO:0000256" key="5">
    <source>
        <dbReference type="ARBA" id="ARBA00022692"/>
    </source>
</evidence>
<accession>A0AAJ7U0J4</accession>
<sequence>MAVATLSLLAVLGVTLRAALFRAPAFVEFAAERVEASTPVTAWKRVIEAMTMLDLGISPYSGDIFHETPMIIYVFHFLVDCSELVFMFVDVLTTVILYLATKQLMNYLHERQKREHRLYKVDTSALLLDPRDTSYLPLRVAMAYLLNPYTILTCVARSTCAINNLLIALSLLATLHGSILMMAVFLALATYQSLYPVMLIIPATLHMAQKHVKGETRWRSPAFWAFATECVFAFLGCLAILLCLSFTLLESWDFLRATYGFTLSVPDLTPNVGLFWYFFTEVFEHFRLFFICIFQINAFIYTVPLAVLLSKHPFFHMCLQVGLIAVFKSYPSVGDLALFLALLPMWTHLKCYLRNTLLVTCLLVVCSVLFPVLWHLWIFSGSANANFYYATTLAFNTGQILLISDYLYAFLRREFHLFHGLRVKSDDGKDSYVLLK</sequence>
<dbReference type="CTD" id="128869"/>
<evidence type="ECO:0000256" key="8">
    <source>
        <dbReference type="ARBA" id="ARBA00023136"/>
    </source>
</evidence>
<feature type="signal peptide" evidence="10">
    <location>
        <begin position="1"/>
        <end position="18"/>
    </location>
</feature>
<dbReference type="Proteomes" id="UP001318040">
    <property type="component" value="Chromosome 45"/>
</dbReference>
<organism evidence="11 12">
    <name type="scientific">Petromyzon marinus</name>
    <name type="common">Sea lamprey</name>
    <dbReference type="NCBI Taxonomy" id="7757"/>
    <lineage>
        <taxon>Eukaryota</taxon>
        <taxon>Metazoa</taxon>
        <taxon>Chordata</taxon>
        <taxon>Craniata</taxon>
        <taxon>Vertebrata</taxon>
        <taxon>Cyclostomata</taxon>
        <taxon>Hyperoartia</taxon>
        <taxon>Petromyzontiformes</taxon>
        <taxon>Petromyzontidae</taxon>
        <taxon>Petromyzon</taxon>
    </lineage>
</organism>
<dbReference type="GO" id="GO:0006506">
    <property type="term" value="P:GPI anchor biosynthetic process"/>
    <property type="evidence" value="ECO:0007669"/>
    <property type="project" value="UniProtKB-KW"/>
</dbReference>
<keyword evidence="10" id="KW-0732">Signal</keyword>
<evidence type="ECO:0000256" key="9">
    <source>
        <dbReference type="SAM" id="Phobius"/>
    </source>
</evidence>
<proteinExistence type="inferred from homology"/>
<evidence type="ECO:0000313" key="11">
    <source>
        <dbReference type="Proteomes" id="UP001318040"/>
    </source>
</evidence>
<keyword evidence="11" id="KW-1185">Reference proteome</keyword>
<evidence type="ECO:0000256" key="7">
    <source>
        <dbReference type="ARBA" id="ARBA00022989"/>
    </source>
</evidence>
<feature type="transmembrane region" description="Helical" evidence="9">
    <location>
        <begin position="321"/>
        <end position="343"/>
    </location>
</feature>
<dbReference type="AlphaFoldDB" id="A0AAJ7U0J4"/>
<name>A0AAJ7U0J4_PETMA</name>
<feature type="transmembrane region" description="Helical" evidence="9">
    <location>
        <begin position="70"/>
        <end position="100"/>
    </location>
</feature>
<feature type="chain" id="PRO_5042577074" evidence="10">
    <location>
        <begin position="19"/>
        <end position="436"/>
    </location>
</feature>
<reference evidence="12" key="1">
    <citation type="submission" date="2025-08" db="UniProtKB">
        <authorList>
            <consortium name="RefSeq"/>
        </authorList>
    </citation>
    <scope>IDENTIFICATION</scope>
    <source>
        <tissue evidence="12">Sperm</tissue>
    </source>
</reference>
<keyword evidence="7 9" id="KW-1133">Transmembrane helix</keyword>
<dbReference type="GO" id="GO:0016255">
    <property type="term" value="P:attachment of GPI anchor to protein"/>
    <property type="evidence" value="ECO:0007669"/>
    <property type="project" value="InterPro"/>
</dbReference>
<keyword evidence="4" id="KW-0337">GPI-anchor biosynthesis</keyword>
<keyword evidence="6" id="KW-0256">Endoplasmic reticulum</keyword>
<dbReference type="RefSeq" id="XP_032826994.1">
    <property type="nucleotide sequence ID" value="XM_032971103.1"/>
</dbReference>
<protein>
    <submittedName>
        <fullName evidence="12">Phosphatidylinositol glycan anchor biosynthesis class U protein</fullName>
    </submittedName>
</protein>
<evidence type="ECO:0000313" key="12">
    <source>
        <dbReference type="RefSeq" id="XP_032826994.1"/>
    </source>
</evidence>
<feature type="transmembrane region" description="Helical" evidence="9">
    <location>
        <begin position="389"/>
        <end position="411"/>
    </location>
</feature>
<evidence type="ECO:0000256" key="3">
    <source>
        <dbReference type="ARBA" id="ARBA00010026"/>
    </source>
</evidence>
<feature type="transmembrane region" description="Helical" evidence="9">
    <location>
        <begin position="286"/>
        <end position="309"/>
    </location>
</feature>
<keyword evidence="8 9" id="KW-0472">Membrane</keyword>
<evidence type="ECO:0000256" key="4">
    <source>
        <dbReference type="ARBA" id="ARBA00022502"/>
    </source>
</evidence>
<dbReference type="KEGG" id="pmrn:116952071"/>